<dbReference type="Gene3D" id="1.10.510.10">
    <property type="entry name" value="Transferase(Phosphotransferase) domain 1"/>
    <property type="match status" value="1"/>
</dbReference>
<dbReference type="PROSITE" id="PS50011">
    <property type="entry name" value="PROTEIN_KINASE_DOM"/>
    <property type="match status" value="1"/>
</dbReference>
<evidence type="ECO:0000259" key="4">
    <source>
        <dbReference type="PROSITE" id="PS50011"/>
    </source>
</evidence>
<dbReference type="InterPro" id="IPR008271">
    <property type="entry name" value="Ser/Thr_kinase_AS"/>
</dbReference>
<proteinExistence type="predicted"/>
<evidence type="ECO:0000313" key="6">
    <source>
        <dbReference type="Proteomes" id="UP000505210"/>
    </source>
</evidence>
<dbReference type="SUPFAM" id="SSF56112">
    <property type="entry name" value="Protein kinase-like (PK-like)"/>
    <property type="match status" value="1"/>
</dbReference>
<dbReference type="RefSeq" id="WP_172357462.1">
    <property type="nucleotide sequence ID" value="NZ_CP053661.1"/>
</dbReference>
<dbReference type="InterPro" id="IPR000719">
    <property type="entry name" value="Prot_kinase_dom"/>
</dbReference>
<gene>
    <name evidence="5" type="ORF">HPC62_16510</name>
</gene>
<feature type="domain" description="Protein kinase" evidence="4">
    <location>
        <begin position="14"/>
        <end position="265"/>
    </location>
</feature>
<dbReference type="KEGG" id="theu:HPC62_16510"/>
<reference evidence="5 6" key="1">
    <citation type="submission" date="2020-05" db="EMBL/GenBank/DDBJ databases">
        <title>Complete genome sequence of of a novel Thermoleptolyngbya strain isolated from hot springs of Ganzi, Sichuan China.</title>
        <authorList>
            <person name="Tang J."/>
            <person name="Daroch M."/>
            <person name="Li L."/>
            <person name="Waleron K."/>
            <person name="Waleron M."/>
            <person name="Waleron M."/>
        </authorList>
    </citation>
    <scope>NUCLEOTIDE SEQUENCE [LARGE SCALE GENOMIC DNA]</scope>
    <source>
        <strain evidence="5 6">PKUAC-SCTA183</strain>
    </source>
</reference>
<dbReference type="PANTHER" id="PTHR24348">
    <property type="entry name" value="SERINE/THREONINE-PROTEIN KINASE UNC-51-RELATED"/>
    <property type="match status" value="1"/>
</dbReference>
<dbReference type="InterPro" id="IPR045269">
    <property type="entry name" value="Atg1-like"/>
</dbReference>
<dbReference type="CDD" id="cd14014">
    <property type="entry name" value="STKc_PknB_like"/>
    <property type="match status" value="1"/>
</dbReference>
<protein>
    <submittedName>
        <fullName evidence="5">Serine/threonine protein kinase</fullName>
    </submittedName>
</protein>
<accession>A0A6M8BHE5</accession>
<dbReference type="InterPro" id="IPR017441">
    <property type="entry name" value="Protein_kinase_ATP_BS"/>
</dbReference>
<evidence type="ECO:0000313" key="5">
    <source>
        <dbReference type="EMBL" id="QKD83590.1"/>
    </source>
</evidence>
<dbReference type="InterPro" id="IPR011009">
    <property type="entry name" value="Kinase-like_dom_sf"/>
</dbReference>
<dbReference type="EMBL" id="CP053661">
    <property type="protein sequence ID" value="QKD83590.1"/>
    <property type="molecule type" value="Genomic_DNA"/>
</dbReference>
<keyword evidence="5" id="KW-0723">Serine/threonine-protein kinase</keyword>
<dbReference type="PROSITE" id="PS00108">
    <property type="entry name" value="PROTEIN_KINASE_ST"/>
    <property type="match status" value="1"/>
</dbReference>
<feature type="binding site" evidence="3">
    <location>
        <position position="43"/>
    </location>
    <ligand>
        <name>ATP</name>
        <dbReference type="ChEBI" id="CHEBI:30616"/>
    </ligand>
</feature>
<organism evidence="5 6">
    <name type="scientific">Thermoleptolyngbya sichuanensis A183</name>
    <dbReference type="NCBI Taxonomy" id="2737172"/>
    <lineage>
        <taxon>Bacteria</taxon>
        <taxon>Bacillati</taxon>
        <taxon>Cyanobacteriota</taxon>
        <taxon>Cyanophyceae</taxon>
        <taxon>Oculatellales</taxon>
        <taxon>Oculatellaceae</taxon>
        <taxon>Thermoleptolyngbya</taxon>
        <taxon>Thermoleptolyngbya sichuanensis</taxon>
    </lineage>
</organism>
<dbReference type="SMART" id="SM00220">
    <property type="entry name" value="S_TKc"/>
    <property type="match status" value="1"/>
</dbReference>
<keyword evidence="5" id="KW-0808">Transferase</keyword>
<dbReference type="AlphaFoldDB" id="A0A6M8BHE5"/>
<dbReference type="PROSITE" id="PS00107">
    <property type="entry name" value="PROTEIN_KINASE_ATP"/>
    <property type="match status" value="1"/>
</dbReference>
<name>A0A6M8BHE5_9CYAN</name>
<keyword evidence="1 3" id="KW-0547">Nucleotide-binding</keyword>
<keyword evidence="6" id="KW-1185">Reference proteome</keyword>
<dbReference type="GO" id="GO:0004674">
    <property type="term" value="F:protein serine/threonine kinase activity"/>
    <property type="evidence" value="ECO:0007669"/>
    <property type="project" value="UniProtKB-KW"/>
</dbReference>
<evidence type="ECO:0000256" key="1">
    <source>
        <dbReference type="ARBA" id="ARBA00022741"/>
    </source>
</evidence>
<dbReference type="GO" id="GO:0005737">
    <property type="term" value="C:cytoplasm"/>
    <property type="evidence" value="ECO:0007669"/>
    <property type="project" value="TreeGrafter"/>
</dbReference>
<evidence type="ECO:0000256" key="3">
    <source>
        <dbReference type="PROSITE-ProRule" id="PRU10141"/>
    </source>
</evidence>
<evidence type="ECO:0000256" key="2">
    <source>
        <dbReference type="ARBA" id="ARBA00022840"/>
    </source>
</evidence>
<sequence length="655" mass="71856">MASFSKKERQRSRYRQLGLIGQGQFGRVFCAVHRQTGQLVALKNLERQRFPTHKFLRELRFLLTLQHENIVTCQALEHTATGRYLVMDYCEGGTLRSLLNEDHRLHPAQSLKLVADMLAGLEHAHSQGIVHCDIKPENILLSVERWGWTARISDFGIARLRQELAESPSGGGNTGSPAYMAPERFYGQYSPAADLYSVGILLFELLAGYRPFSGTPTELMSAHLNRPLVLPDSIPAVFHPLLSKALQKLAARRFSNAGEMWRSLVQSATDYGLGNLNWDGRCPQGSLCESRSMTISPALPTVSPVQPLKLLPWRSRSVMTLEQPTTALAIAPSRGTPLFQPFPERVETYRASGDRVSFQTHLTEVWPSPLADVDPPAAVQLPQPIRALQVRPQGCFAIAAQAIYLLDVPPSDANQPWRCQTIAQTEQDCLVAIEAAGRWLAIAAPSGDGAAGSLTLRSLPDGAALGQHPTSLWTAPNPIPLPVPADHRRQLLYVAALDGRHLVLVSQILRGNTHLETWLEVFNRRGDRLGCLTLPVRLGHITAASDPYRLVACDADDPNALLMIDLKPFRVVRLGVEIVPKLLAAANWGYVLASAAGDLLLLDDLGQPVGRFQGPASPVAIALFATTGILLATQTEAQSQLHLLNLKEMDTDLMF</sequence>
<keyword evidence="2 3" id="KW-0067">ATP-binding</keyword>
<dbReference type="Proteomes" id="UP000505210">
    <property type="component" value="Chromosome"/>
</dbReference>
<keyword evidence="5" id="KW-0418">Kinase</keyword>
<dbReference type="Pfam" id="PF00069">
    <property type="entry name" value="Pkinase"/>
    <property type="match status" value="1"/>
</dbReference>
<dbReference type="GO" id="GO:0005524">
    <property type="term" value="F:ATP binding"/>
    <property type="evidence" value="ECO:0007669"/>
    <property type="project" value="UniProtKB-UniRule"/>
</dbReference>